<sequence length="84" mass="9409">MTGEGDVVFLLQGYKVTMDIPGVNRLTNRVGDLAFRVTSRQRTKKKKKKKKKKGKKGGTLGTKDASLKTAIPHIDWLLKVEEIL</sequence>
<accession>A0A0M9WFZ3</accession>
<evidence type="ECO:0000256" key="1">
    <source>
        <dbReference type="SAM" id="MobiDB-lite"/>
    </source>
</evidence>
<dbReference type="AlphaFoldDB" id="A0A0M9WFZ3"/>
<evidence type="ECO:0000313" key="3">
    <source>
        <dbReference type="Proteomes" id="UP000037696"/>
    </source>
</evidence>
<feature type="region of interest" description="Disordered" evidence="1">
    <location>
        <begin position="37"/>
        <end position="63"/>
    </location>
</feature>
<proteinExistence type="predicted"/>
<protein>
    <submittedName>
        <fullName evidence="2">Uncharacterized protein</fullName>
    </submittedName>
</protein>
<reference evidence="2 3" key="1">
    <citation type="submission" date="2015-08" db="EMBL/GenBank/DDBJ databases">
        <title>Genome sequencing of Penicillium nordicum.</title>
        <authorList>
            <person name="Nguyen H.D."/>
            <person name="Seifert K.A."/>
        </authorList>
    </citation>
    <scope>NUCLEOTIDE SEQUENCE [LARGE SCALE GENOMIC DNA]</scope>
    <source>
        <strain evidence="2 3">DAOMC 185683</strain>
    </source>
</reference>
<comment type="caution">
    <text evidence="2">The sequence shown here is derived from an EMBL/GenBank/DDBJ whole genome shotgun (WGS) entry which is preliminary data.</text>
</comment>
<feature type="compositionally biased region" description="Basic residues" evidence="1">
    <location>
        <begin position="39"/>
        <end position="56"/>
    </location>
</feature>
<dbReference type="Proteomes" id="UP000037696">
    <property type="component" value="Unassembled WGS sequence"/>
</dbReference>
<gene>
    <name evidence="2" type="ORF">ACN38_g5751</name>
</gene>
<keyword evidence="3" id="KW-1185">Reference proteome</keyword>
<evidence type="ECO:0000313" key="2">
    <source>
        <dbReference type="EMBL" id="KOS43352.1"/>
    </source>
</evidence>
<dbReference type="EMBL" id="LHQQ01000083">
    <property type="protein sequence ID" value="KOS43352.1"/>
    <property type="molecule type" value="Genomic_DNA"/>
</dbReference>
<name>A0A0M9WFZ3_9EURO</name>
<organism evidence="2 3">
    <name type="scientific">Penicillium nordicum</name>
    <dbReference type="NCBI Taxonomy" id="229535"/>
    <lineage>
        <taxon>Eukaryota</taxon>
        <taxon>Fungi</taxon>
        <taxon>Dikarya</taxon>
        <taxon>Ascomycota</taxon>
        <taxon>Pezizomycotina</taxon>
        <taxon>Eurotiomycetes</taxon>
        <taxon>Eurotiomycetidae</taxon>
        <taxon>Eurotiales</taxon>
        <taxon>Aspergillaceae</taxon>
        <taxon>Penicillium</taxon>
    </lineage>
</organism>